<feature type="region of interest" description="Disordered" evidence="1">
    <location>
        <begin position="1"/>
        <end position="40"/>
    </location>
</feature>
<proteinExistence type="predicted"/>
<name>A0ABR0B9L4_9CRUS</name>
<protein>
    <submittedName>
        <fullName evidence="2">Uncharacterized protein</fullName>
    </submittedName>
</protein>
<feature type="compositionally biased region" description="Basic and acidic residues" evidence="1">
    <location>
        <begin position="227"/>
        <end position="237"/>
    </location>
</feature>
<evidence type="ECO:0000313" key="2">
    <source>
        <dbReference type="EMBL" id="KAK4045266.1"/>
    </source>
</evidence>
<evidence type="ECO:0000256" key="1">
    <source>
        <dbReference type="SAM" id="MobiDB-lite"/>
    </source>
</evidence>
<dbReference type="EMBL" id="JAOYFB010000041">
    <property type="protein sequence ID" value="KAK4045266.1"/>
    <property type="molecule type" value="Genomic_DNA"/>
</dbReference>
<comment type="caution">
    <text evidence="2">The sequence shown here is derived from an EMBL/GenBank/DDBJ whole genome shotgun (WGS) entry which is preliminary data.</text>
</comment>
<dbReference type="Proteomes" id="UP001234178">
    <property type="component" value="Unassembled WGS sequence"/>
</dbReference>
<sequence>MKLHRCSHRESAKQPRRGAARAARRARGRRPRVGAGLDDQHASTGAGTCILHTYQPGRLGLAFRLNVDHEEPRRRYSCCRSEDLVRGREPVFRKAGAPFCGPCIYVSGVCPAVSRPKKRGNEGRRKPGGMCRLHISSRQWQVADDCGCIGFELGAASGPPACPRERKQRRFVGEATGRRDRDGDRPRREGLRDEFDGGPRRRGEEERARRRGPQKGDRRRPTRGGRRRGEADRVVIEGNHDDFRPPALLGALQIDRISQGKARRPPRRGGDLFAGLGAVVGRRPLPLEELGAGPNRVVCCKLHVVWTAHRRVDEKPALGVVEAVHRLLIPLHRPRLGPIDDGGELDGMGVVASGKRTNNLENRVLYKNLEGTTVARNVGRSLGLQLFLGLDGARLPRIRALHPLPLVEEARVGRSDHRPKVLFDFTHRFGFVAVRNRLGKDFDDLRKVPKKQPLGALKFVMTDVLGKGPVALNHLAGDPLWAHLFASQPWVCQHKCIEFGPEELGLRAVVGDLFQFGHSLFVLDAGRLQFGHLLGFPLLDLFAENRVGVFANALHGGEQIEGVVLGTGPLCRSRRRPTVGRGAGNLAGSPARHLLDDIAEEEGLRMHQGAIPLQFGVDDETF</sequence>
<organism evidence="2 3">
    <name type="scientific">Daphnia magna</name>
    <dbReference type="NCBI Taxonomy" id="35525"/>
    <lineage>
        <taxon>Eukaryota</taxon>
        <taxon>Metazoa</taxon>
        <taxon>Ecdysozoa</taxon>
        <taxon>Arthropoda</taxon>
        <taxon>Crustacea</taxon>
        <taxon>Branchiopoda</taxon>
        <taxon>Diplostraca</taxon>
        <taxon>Cladocera</taxon>
        <taxon>Anomopoda</taxon>
        <taxon>Daphniidae</taxon>
        <taxon>Daphnia</taxon>
    </lineage>
</organism>
<reference evidence="2 3" key="1">
    <citation type="journal article" date="2023" name="Nucleic Acids Res.">
        <title>The hologenome of Daphnia magna reveals possible DNA methylation and microbiome-mediated evolution of the host genome.</title>
        <authorList>
            <person name="Chaturvedi A."/>
            <person name="Li X."/>
            <person name="Dhandapani V."/>
            <person name="Marshall H."/>
            <person name="Kissane S."/>
            <person name="Cuenca-Cambronero M."/>
            <person name="Asole G."/>
            <person name="Calvet F."/>
            <person name="Ruiz-Romero M."/>
            <person name="Marangio P."/>
            <person name="Guigo R."/>
            <person name="Rago D."/>
            <person name="Mirbahai L."/>
            <person name="Eastwood N."/>
            <person name="Colbourne J.K."/>
            <person name="Zhou J."/>
            <person name="Mallon E."/>
            <person name="Orsini L."/>
        </authorList>
    </citation>
    <scope>NUCLEOTIDE SEQUENCE [LARGE SCALE GENOMIC DNA]</scope>
    <source>
        <strain evidence="2">LRV0_1</strain>
    </source>
</reference>
<feature type="compositionally biased region" description="Basic residues" evidence="1">
    <location>
        <begin position="209"/>
        <end position="226"/>
    </location>
</feature>
<accession>A0ABR0B9L4</accession>
<gene>
    <name evidence="2" type="ORF">OUZ56_032675</name>
</gene>
<feature type="compositionally biased region" description="Basic residues" evidence="1">
    <location>
        <begin position="14"/>
        <end position="32"/>
    </location>
</feature>
<keyword evidence="3" id="KW-1185">Reference proteome</keyword>
<feature type="region of interest" description="Disordered" evidence="1">
    <location>
        <begin position="159"/>
        <end position="237"/>
    </location>
</feature>
<feature type="compositionally biased region" description="Basic and acidic residues" evidence="1">
    <location>
        <begin position="176"/>
        <end position="208"/>
    </location>
</feature>
<evidence type="ECO:0000313" key="3">
    <source>
        <dbReference type="Proteomes" id="UP001234178"/>
    </source>
</evidence>